<dbReference type="GO" id="GO:0016787">
    <property type="term" value="F:hydrolase activity"/>
    <property type="evidence" value="ECO:0007669"/>
    <property type="project" value="UniProtKB-KW"/>
</dbReference>
<evidence type="ECO:0000313" key="7">
    <source>
        <dbReference type="Proteomes" id="UP000241797"/>
    </source>
</evidence>
<keyword evidence="3 6" id="KW-0347">Helicase</keyword>
<dbReference type="InterPro" id="IPR001650">
    <property type="entry name" value="Helicase_C-like"/>
</dbReference>
<dbReference type="InterPro" id="IPR049430">
    <property type="entry name" value="UvsW_N_sf"/>
</dbReference>
<sequence length="586" mass="68103">MKGEQMKLYLQNIYTYVEFGGNEETLREVFRKRIHTHIGVRAQGYQFVKAFKLKKWDGYTDFYEFDKDRFPSGLLEQVKELLYDLQNRYTFQFDVVDERSEAFLEPEDLTKEIKLLDNKMGTITLRDYQQEAVEESLVKYNGLINIATNGGKTEIASGIIQELLPYLEKGETIAFFTHSKEIFHQTADRMKERLNIPIGKIGAGSFDIKQVNVVMIPTVNANLKDPGEGVTLTQKQMIYKKVALQILPKLSTTPNKRTMLFLMLEQMKVKTKADQAFKEELTKIYQDHKTDSELMMKLNTYNVKYQEILRKKNERKYDKYYKMKDFLQSIACFIGDEFHHAKSDTWYTSLLQCENALYKIGLTGSIDHSDPLTVQRLKALCGEILIKVSNDYLIERGISARPTINSIPIANPTNLEEENQYQVAYDKGIVNNEFRNTLVAKITEKCYHDNKGILIIVNFLQHGNNISELLESYDIPHEFIYGDLETDKRKQYLSDMKSGKLKVLIATSLIDEGVDISGINTLIIAAGGKSLRQVLQRIGRALRRKEEDNTTQIYDFIDMTNKFLYKHYLERRSIYDNENFEVREIK</sequence>
<dbReference type="RefSeq" id="YP_009799538.1">
    <property type="nucleotide sequence ID" value="NC_047945.1"/>
</dbReference>
<organism evidence="6 7">
    <name type="scientific">Staphylococcus phage phiSA_BS1</name>
    <dbReference type="NCBI Taxonomy" id="2126734"/>
    <lineage>
        <taxon>Viruses</taxon>
        <taxon>Duplodnaviria</taxon>
        <taxon>Heunggongvirae</taxon>
        <taxon>Uroviricota</taxon>
        <taxon>Caudoviricetes</taxon>
        <taxon>Herelleviridae</taxon>
        <taxon>Twortvirinae</taxon>
        <taxon>Baoshanvirus</taxon>
        <taxon>Baoshanvirus BS1</taxon>
    </lineage>
</organism>
<accession>A0A2P1MY13</accession>
<protein>
    <submittedName>
        <fullName evidence="6">DNA helicase</fullName>
    </submittedName>
</protein>
<reference evidence="6 7" key="1">
    <citation type="submission" date="2018-03" db="EMBL/GenBank/DDBJ databases">
        <title>Isolation, the biological characteristics and genomics of two new strains of lysate Staphylococcus aureus phage.</title>
        <authorList>
            <person name="Jin X."/>
            <person name="Zhang C."/>
        </authorList>
    </citation>
    <scope>NUCLEOTIDE SEQUENCE [LARGE SCALE GENOMIC DNA]</scope>
</reference>
<dbReference type="PANTHER" id="PTHR11274:SF0">
    <property type="entry name" value="GENERAL TRANSCRIPTION AND DNA REPAIR FACTOR IIH HELICASE SUBUNIT XPB"/>
    <property type="match status" value="1"/>
</dbReference>
<dbReference type="InterPro" id="IPR050615">
    <property type="entry name" value="ATP-dep_DNA_Helicase"/>
</dbReference>
<dbReference type="InterPro" id="IPR006935">
    <property type="entry name" value="Helicase/UvrB_N"/>
</dbReference>
<dbReference type="InterPro" id="IPR027417">
    <property type="entry name" value="P-loop_NTPase"/>
</dbReference>
<evidence type="ECO:0000256" key="3">
    <source>
        <dbReference type="ARBA" id="ARBA00022806"/>
    </source>
</evidence>
<evidence type="ECO:0000259" key="5">
    <source>
        <dbReference type="PROSITE" id="PS51194"/>
    </source>
</evidence>
<dbReference type="PROSITE" id="PS51194">
    <property type="entry name" value="HELICASE_CTER"/>
    <property type="match status" value="1"/>
</dbReference>
<dbReference type="InterPro" id="IPR014001">
    <property type="entry name" value="Helicase_ATP-bd"/>
</dbReference>
<keyword evidence="1" id="KW-0547">Nucleotide-binding</keyword>
<evidence type="ECO:0000256" key="1">
    <source>
        <dbReference type="ARBA" id="ARBA00022741"/>
    </source>
</evidence>
<proteinExistence type="predicted"/>
<dbReference type="EMBL" id="MH078572">
    <property type="protein sequence ID" value="AVP40446.1"/>
    <property type="molecule type" value="Genomic_DNA"/>
</dbReference>
<evidence type="ECO:0000313" key="6">
    <source>
        <dbReference type="EMBL" id="AVP40446.1"/>
    </source>
</evidence>
<dbReference type="SUPFAM" id="SSF52540">
    <property type="entry name" value="P-loop containing nucleoside triphosphate hydrolases"/>
    <property type="match status" value="2"/>
</dbReference>
<dbReference type="SMART" id="SM00487">
    <property type="entry name" value="DEXDc"/>
    <property type="match status" value="1"/>
</dbReference>
<keyword evidence="4" id="KW-0067">ATP-binding</keyword>
<dbReference type="SMART" id="SM00490">
    <property type="entry name" value="HELICc"/>
    <property type="match status" value="1"/>
</dbReference>
<keyword evidence="7" id="KW-1185">Reference proteome</keyword>
<dbReference type="Proteomes" id="UP000241797">
    <property type="component" value="Segment"/>
</dbReference>
<dbReference type="PANTHER" id="PTHR11274">
    <property type="entry name" value="RAD25/XP-B DNA REPAIR HELICASE"/>
    <property type="match status" value="1"/>
</dbReference>
<dbReference type="GO" id="GO:0003677">
    <property type="term" value="F:DNA binding"/>
    <property type="evidence" value="ECO:0007669"/>
    <property type="project" value="InterPro"/>
</dbReference>
<dbReference type="GeneID" id="54990027"/>
<keyword evidence="2" id="KW-0378">Hydrolase</keyword>
<evidence type="ECO:0000256" key="4">
    <source>
        <dbReference type="ARBA" id="ARBA00022840"/>
    </source>
</evidence>
<dbReference type="Pfam" id="PF00271">
    <property type="entry name" value="Helicase_C"/>
    <property type="match status" value="1"/>
</dbReference>
<dbReference type="KEGG" id="vg:54990027"/>
<name>A0A2P1MY13_9CAUD</name>
<feature type="domain" description="Helicase C-terminal" evidence="5">
    <location>
        <begin position="438"/>
        <end position="586"/>
    </location>
</feature>
<dbReference type="GO" id="GO:0005524">
    <property type="term" value="F:ATP binding"/>
    <property type="evidence" value="ECO:0007669"/>
    <property type="project" value="UniProtKB-KW"/>
</dbReference>
<dbReference type="Gene3D" id="3.30.780.20">
    <property type="match status" value="1"/>
</dbReference>
<evidence type="ECO:0000256" key="2">
    <source>
        <dbReference type="ARBA" id="ARBA00022801"/>
    </source>
</evidence>
<dbReference type="Gene3D" id="3.40.50.300">
    <property type="entry name" value="P-loop containing nucleotide triphosphate hydrolases"/>
    <property type="match status" value="3"/>
</dbReference>
<dbReference type="GO" id="GO:0004386">
    <property type="term" value="F:helicase activity"/>
    <property type="evidence" value="ECO:0007669"/>
    <property type="project" value="UniProtKB-KW"/>
</dbReference>
<dbReference type="Pfam" id="PF04851">
    <property type="entry name" value="ResIII"/>
    <property type="match status" value="2"/>
</dbReference>